<proteinExistence type="predicted"/>
<feature type="region of interest" description="Disordered" evidence="1">
    <location>
        <begin position="69"/>
        <end position="104"/>
    </location>
</feature>
<keyword evidence="2" id="KW-0812">Transmembrane</keyword>
<evidence type="ECO:0000256" key="1">
    <source>
        <dbReference type="SAM" id="MobiDB-lite"/>
    </source>
</evidence>
<organism evidence="3 4">
    <name type="scientific">Dactylosporangium sucinum</name>
    <dbReference type="NCBI Taxonomy" id="1424081"/>
    <lineage>
        <taxon>Bacteria</taxon>
        <taxon>Bacillati</taxon>
        <taxon>Actinomycetota</taxon>
        <taxon>Actinomycetes</taxon>
        <taxon>Micromonosporales</taxon>
        <taxon>Micromonosporaceae</taxon>
        <taxon>Dactylosporangium</taxon>
    </lineage>
</organism>
<evidence type="ECO:0000256" key="2">
    <source>
        <dbReference type="SAM" id="Phobius"/>
    </source>
</evidence>
<dbReference type="RefSeq" id="WP_380018887.1">
    <property type="nucleotide sequence ID" value="NZ_JBHMED010000060.1"/>
</dbReference>
<gene>
    <name evidence="3" type="ORF">GCM10007977_067890</name>
</gene>
<feature type="compositionally biased region" description="Low complexity" evidence="1">
    <location>
        <begin position="87"/>
        <end position="101"/>
    </location>
</feature>
<reference evidence="3" key="1">
    <citation type="journal article" date="2014" name="Int. J. Syst. Evol. Microbiol.">
        <title>Complete genome sequence of Corynebacterium casei LMG S-19264T (=DSM 44701T), isolated from a smear-ripened cheese.</title>
        <authorList>
            <consortium name="US DOE Joint Genome Institute (JGI-PGF)"/>
            <person name="Walter F."/>
            <person name="Albersmeier A."/>
            <person name="Kalinowski J."/>
            <person name="Ruckert C."/>
        </authorList>
    </citation>
    <scope>NUCLEOTIDE SEQUENCE</scope>
    <source>
        <strain evidence="3">JCM 19831</strain>
    </source>
</reference>
<protein>
    <submittedName>
        <fullName evidence="3">Uncharacterized protein</fullName>
    </submittedName>
</protein>
<reference evidence="3" key="2">
    <citation type="submission" date="2020-09" db="EMBL/GenBank/DDBJ databases">
        <authorList>
            <person name="Sun Q."/>
            <person name="Ohkuma M."/>
        </authorList>
    </citation>
    <scope>NUCLEOTIDE SEQUENCE</scope>
    <source>
        <strain evidence="3">JCM 19831</strain>
    </source>
</reference>
<dbReference type="SUPFAM" id="SSF63825">
    <property type="entry name" value="YWTD domain"/>
    <property type="match status" value="1"/>
</dbReference>
<dbReference type="EMBL" id="BMPI01000039">
    <property type="protein sequence ID" value="GGM56538.1"/>
    <property type="molecule type" value="Genomic_DNA"/>
</dbReference>
<keyword evidence="2" id="KW-0472">Membrane</keyword>
<dbReference type="Proteomes" id="UP000642070">
    <property type="component" value="Unassembled WGS sequence"/>
</dbReference>
<accession>A0A917U627</accession>
<name>A0A917U627_9ACTN</name>
<dbReference type="AlphaFoldDB" id="A0A917U627"/>
<sequence>MLEDALRDAFAAKAGSTPPRSLGGIADEAIRGAGRIRRRRRAVTGGLAGIVVLALAAIGVLQIVSPQPTGGTGPSTNLALPPRTDVPSQAPTSTTAPPQAAREVDAYTGTAQPSKRVRIQFPEKGSVVAAYQAKDGFLVINNQADGDKQLVLQNDDNKQQVLVEEAHDIAVDNEGGQVAWADAGTMTVAKRDDDTQQLTKSASANVPETAVPVVFVGPDLVLGKEDGSAFDVWYTSRKYEEKWDSSVVRVFGAHPDGKSIYAEVRAGTGEQPMCLALLSLAQPFNVRNRICGLPKAAKAGSRISPDGHWLAYPVDGQKQVAMLDLTKVFTSGEKPRTWNVSVTTKTVWLNATTFVVDNGTRFQALYPDGKVETLDQTSDGVLLVEPLTAATATTG</sequence>
<feature type="compositionally biased region" description="Polar residues" evidence="1">
    <location>
        <begin position="69"/>
        <end position="78"/>
    </location>
</feature>
<evidence type="ECO:0000313" key="4">
    <source>
        <dbReference type="Proteomes" id="UP000642070"/>
    </source>
</evidence>
<feature type="transmembrane region" description="Helical" evidence="2">
    <location>
        <begin position="42"/>
        <end position="64"/>
    </location>
</feature>
<comment type="caution">
    <text evidence="3">The sequence shown here is derived from an EMBL/GenBank/DDBJ whole genome shotgun (WGS) entry which is preliminary data.</text>
</comment>
<evidence type="ECO:0000313" key="3">
    <source>
        <dbReference type="EMBL" id="GGM56538.1"/>
    </source>
</evidence>
<keyword evidence="4" id="KW-1185">Reference proteome</keyword>
<keyword evidence="2" id="KW-1133">Transmembrane helix</keyword>